<dbReference type="AlphaFoldDB" id="A0A4R7KVD8"/>
<keyword evidence="2" id="KW-1185">Reference proteome</keyword>
<name>A0A4R7KVD8_9CLOT</name>
<dbReference type="EMBL" id="SOAZ01000001">
    <property type="protein sequence ID" value="TDT63734.1"/>
    <property type="molecule type" value="Genomic_DNA"/>
</dbReference>
<organism evidence="1 2">
    <name type="scientific">Fonticella tunisiensis</name>
    <dbReference type="NCBI Taxonomy" id="1096341"/>
    <lineage>
        <taxon>Bacteria</taxon>
        <taxon>Bacillati</taxon>
        <taxon>Bacillota</taxon>
        <taxon>Clostridia</taxon>
        <taxon>Eubacteriales</taxon>
        <taxon>Clostridiaceae</taxon>
        <taxon>Fonticella</taxon>
    </lineage>
</organism>
<protein>
    <recommendedName>
        <fullName evidence="3">Signal transducing protein</fullName>
    </recommendedName>
</protein>
<comment type="caution">
    <text evidence="1">The sequence shown here is derived from an EMBL/GenBank/DDBJ whole genome shotgun (WGS) entry which is preliminary data.</text>
</comment>
<evidence type="ECO:0008006" key="3">
    <source>
        <dbReference type="Google" id="ProtNLM"/>
    </source>
</evidence>
<evidence type="ECO:0000313" key="1">
    <source>
        <dbReference type="EMBL" id="TDT63734.1"/>
    </source>
</evidence>
<sequence>MWTVVYVAQNIEEAKKIEKVLAADGVLVRVRQIGKGKNGQGIFEVLVPKTEVEDAYLILTSITY</sequence>
<dbReference type="RefSeq" id="WP_133626850.1">
    <property type="nucleotide sequence ID" value="NZ_SOAZ01000001.1"/>
</dbReference>
<dbReference type="Proteomes" id="UP000295325">
    <property type="component" value="Unassembled WGS sequence"/>
</dbReference>
<evidence type="ECO:0000313" key="2">
    <source>
        <dbReference type="Proteomes" id="UP000295325"/>
    </source>
</evidence>
<reference evidence="1 2" key="1">
    <citation type="submission" date="2019-03" db="EMBL/GenBank/DDBJ databases">
        <title>Genomic Encyclopedia of Type Strains, Phase IV (KMG-IV): sequencing the most valuable type-strain genomes for metagenomic binning, comparative biology and taxonomic classification.</title>
        <authorList>
            <person name="Goeker M."/>
        </authorList>
    </citation>
    <scope>NUCLEOTIDE SEQUENCE [LARGE SCALE GENOMIC DNA]</scope>
    <source>
        <strain evidence="1 2">DSM 24455</strain>
    </source>
</reference>
<accession>A0A4R7KVD8</accession>
<gene>
    <name evidence="1" type="ORF">EDD71_101161</name>
</gene>
<dbReference type="OrthoDB" id="1684603at2"/>
<proteinExistence type="predicted"/>